<evidence type="ECO:0000313" key="3">
    <source>
        <dbReference type="Proteomes" id="UP000243807"/>
    </source>
</evidence>
<dbReference type="NCBIfam" id="NF008525">
    <property type="entry name" value="PRK11460.1"/>
    <property type="match status" value="1"/>
</dbReference>
<keyword evidence="3" id="KW-1185">Reference proteome</keyword>
<gene>
    <name evidence="2" type="ORF">BW247_13815</name>
</gene>
<evidence type="ECO:0000259" key="1">
    <source>
        <dbReference type="Pfam" id="PF02230"/>
    </source>
</evidence>
<proteinExistence type="predicted"/>
<dbReference type="Pfam" id="PF02230">
    <property type="entry name" value="Abhydrolase_2"/>
    <property type="match status" value="1"/>
</dbReference>
<dbReference type="STRING" id="1765967.BW247_13815"/>
<dbReference type="GO" id="GO:0016787">
    <property type="term" value="F:hydrolase activity"/>
    <property type="evidence" value="ECO:0007669"/>
    <property type="project" value="InterPro"/>
</dbReference>
<reference evidence="2 3" key="1">
    <citation type="submission" date="2017-01" db="EMBL/GenBank/DDBJ databases">
        <title>Draft sequence of Acidihalobacter ferrooxidans strain DSM 14175 (strain V8).</title>
        <authorList>
            <person name="Khaleque H.N."/>
            <person name="Ramsay J.P."/>
            <person name="Murphy R.J.T."/>
            <person name="Kaksonen A.H."/>
            <person name="Boxall N.J."/>
            <person name="Watkin E.L.J."/>
        </authorList>
    </citation>
    <scope>NUCLEOTIDE SEQUENCE [LARGE SCALE GENOMIC DNA]</scope>
    <source>
        <strain evidence="2 3">V8</strain>
    </source>
</reference>
<accession>A0A1P8UJN2</accession>
<feature type="domain" description="Phospholipase/carboxylesterase/thioesterase" evidence="1">
    <location>
        <begin position="12"/>
        <end position="215"/>
    </location>
</feature>
<dbReference type="RefSeq" id="WP_076837659.1">
    <property type="nucleotide sequence ID" value="NZ_CP019434.1"/>
</dbReference>
<dbReference type="KEGG" id="afy:BW247_13815"/>
<dbReference type="InterPro" id="IPR003140">
    <property type="entry name" value="PLipase/COase/thioEstase"/>
</dbReference>
<dbReference type="SUPFAM" id="SSF53474">
    <property type="entry name" value="alpha/beta-Hydrolases"/>
    <property type="match status" value="1"/>
</dbReference>
<sequence length="236" mass="25829">MNAPSLLTLNHSLVVARPDSDPAQLVLLFHGVGDTPQEMLPLAARIADAYPQACVVSVCASRNSDGGGYEWFSTNGITDDNRLERIQAAMPAFLATVRHWQERTGVAPERTALIGFSQSAIMALESTHETSLPATRVVSFGGRFVRLPEPVRDTVTFYLLHGKSDSVIPYGYAVQAAEYLVARDGDVTADILPFVGHEITPEMIDLLLERLQAHIPKRLWQEALRADAPVEPTRGD</sequence>
<dbReference type="InterPro" id="IPR029058">
    <property type="entry name" value="AB_hydrolase_fold"/>
</dbReference>
<evidence type="ECO:0000313" key="2">
    <source>
        <dbReference type="EMBL" id="APZ44036.1"/>
    </source>
</evidence>
<protein>
    <submittedName>
        <fullName evidence="2">Esterase</fullName>
    </submittedName>
</protein>
<name>A0A1P8UJN2_9GAMM</name>
<organism evidence="2 3">
    <name type="scientific">Acidihalobacter ferrooxydans</name>
    <dbReference type="NCBI Taxonomy" id="1765967"/>
    <lineage>
        <taxon>Bacteria</taxon>
        <taxon>Pseudomonadati</taxon>
        <taxon>Pseudomonadota</taxon>
        <taxon>Gammaproteobacteria</taxon>
        <taxon>Chromatiales</taxon>
        <taxon>Ectothiorhodospiraceae</taxon>
        <taxon>Acidihalobacter</taxon>
    </lineage>
</organism>
<dbReference type="Gene3D" id="3.40.50.1820">
    <property type="entry name" value="alpha/beta hydrolase"/>
    <property type="match status" value="1"/>
</dbReference>
<dbReference type="EMBL" id="CP019434">
    <property type="protein sequence ID" value="APZ44036.1"/>
    <property type="molecule type" value="Genomic_DNA"/>
</dbReference>
<dbReference type="AlphaFoldDB" id="A0A1P8UJN2"/>
<dbReference type="Proteomes" id="UP000243807">
    <property type="component" value="Chromosome"/>
</dbReference>